<dbReference type="Proteomes" id="UP001551482">
    <property type="component" value="Unassembled WGS sequence"/>
</dbReference>
<keyword evidence="5" id="KW-0130">Cell adhesion</keyword>
<dbReference type="EMBL" id="JBEZFP010000109">
    <property type="protein sequence ID" value="MEU8138077.1"/>
    <property type="molecule type" value="Genomic_DNA"/>
</dbReference>
<proteinExistence type="predicted"/>
<keyword evidence="2" id="KW-0134">Cell wall</keyword>
<dbReference type="InterPro" id="IPR005528">
    <property type="entry name" value="ChpA-H"/>
</dbReference>
<keyword evidence="10" id="KW-1185">Reference proteome</keyword>
<accession>A0ABV3DQP8</accession>
<gene>
    <name evidence="9" type="ORF">AB0C36_31785</name>
</gene>
<evidence type="ECO:0000256" key="3">
    <source>
        <dbReference type="ARBA" id="ARBA00022525"/>
    </source>
</evidence>
<keyword evidence="4" id="KW-0732">Signal</keyword>
<dbReference type="NCBIfam" id="TIGR01167">
    <property type="entry name" value="LPXTG_anchor"/>
    <property type="match status" value="1"/>
</dbReference>
<name>A0ABV3DQP8_9ACTN</name>
<feature type="compositionally biased region" description="Pro residues" evidence="7">
    <location>
        <begin position="73"/>
        <end position="88"/>
    </location>
</feature>
<sequence>MVGGVAHADSGADGAAAGSSGVAAGNVTGVPLDVPVNLCADGLRVVGVLSPTLGGVACANAPAPVETPSVTPTEPPTPPRSRVMPPPEVVQATTPPAPVSRDPGTPRPAAAPVPQAARLAETGAETSVLAATGIAFLLGGTVLYRRARPVHV</sequence>
<dbReference type="Pfam" id="PF03777">
    <property type="entry name" value="ChpA-C"/>
    <property type="match status" value="1"/>
</dbReference>
<evidence type="ECO:0000256" key="4">
    <source>
        <dbReference type="ARBA" id="ARBA00022729"/>
    </source>
</evidence>
<reference evidence="9 10" key="1">
    <citation type="submission" date="2024-06" db="EMBL/GenBank/DDBJ databases">
        <title>The Natural Products Discovery Center: Release of the First 8490 Sequenced Strains for Exploring Actinobacteria Biosynthetic Diversity.</title>
        <authorList>
            <person name="Kalkreuter E."/>
            <person name="Kautsar S.A."/>
            <person name="Yang D."/>
            <person name="Bader C.D."/>
            <person name="Teijaro C.N."/>
            <person name="Fluegel L."/>
            <person name="Davis C.M."/>
            <person name="Simpson J.R."/>
            <person name="Lauterbach L."/>
            <person name="Steele A.D."/>
            <person name="Gui C."/>
            <person name="Meng S."/>
            <person name="Li G."/>
            <person name="Viehrig K."/>
            <person name="Ye F."/>
            <person name="Su P."/>
            <person name="Kiefer A.F."/>
            <person name="Nichols A."/>
            <person name="Cepeda A.J."/>
            <person name="Yan W."/>
            <person name="Fan B."/>
            <person name="Jiang Y."/>
            <person name="Adhikari A."/>
            <person name="Zheng C.-J."/>
            <person name="Schuster L."/>
            <person name="Cowan T.M."/>
            <person name="Smanski M.J."/>
            <person name="Chevrette M.G."/>
            <person name="De Carvalho L.P.S."/>
            <person name="Shen B."/>
        </authorList>
    </citation>
    <scope>NUCLEOTIDE SEQUENCE [LARGE SCALE GENOMIC DNA]</scope>
    <source>
        <strain evidence="9 10">NPDC048946</strain>
    </source>
</reference>
<evidence type="ECO:0000256" key="6">
    <source>
        <dbReference type="ARBA" id="ARBA00023087"/>
    </source>
</evidence>
<feature type="domain" description="Chaplin" evidence="8">
    <location>
        <begin position="19"/>
        <end position="59"/>
    </location>
</feature>
<evidence type="ECO:0000256" key="5">
    <source>
        <dbReference type="ARBA" id="ARBA00022889"/>
    </source>
</evidence>
<dbReference type="PROSITE" id="PS51884">
    <property type="entry name" value="CHAPLIN"/>
    <property type="match status" value="1"/>
</dbReference>
<keyword evidence="6" id="KW-0034">Amyloid</keyword>
<organism evidence="9 10">
    <name type="scientific">Streptodolium elevatio</name>
    <dbReference type="NCBI Taxonomy" id="3157996"/>
    <lineage>
        <taxon>Bacteria</taxon>
        <taxon>Bacillati</taxon>
        <taxon>Actinomycetota</taxon>
        <taxon>Actinomycetes</taxon>
        <taxon>Kitasatosporales</taxon>
        <taxon>Streptomycetaceae</taxon>
        <taxon>Streptodolium</taxon>
    </lineage>
</organism>
<comment type="subcellular location">
    <subcellularLocation>
        <location evidence="1">Secreted</location>
        <location evidence="1">Cell wall</location>
    </subcellularLocation>
</comment>
<evidence type="ECO:0000313" key="9">
    <source>
        <dbReference type="EMBL" id="MEU8138077.1"/>
    </source>
</evidence>
<feature type="compositionally biased region" description="Low complexity" evidence="7">
    <location>
        <begin position="61"/>
        <end position="72"/>
    </location>
</feature>
<evidence type="ECO:0000259" key="8">
    <source>
        <dbReference type="PROSITE" id="PS51884"/>
    </source>
</evidence>
<comment type="caution">
    <text evidence="9">The sequence shown here is derived from an EMBL/GenBank/DDBJ whole genome shotgun (WGS) entry which is preliminary data.</text>
</comment>
<dbReference type="RefSeq" id="WP_358360895.1">
    <property type="nucleotide sequence ID" value="NZ_JBEZFP010000109.1"/>
</dbReference>
<keyword evidence="3" id="KW-0964">Secreted</keyword>
<evidence type="ECO:0000256" key="2">
    <source>
        <dbReference type="ARBA" id="ARBA00022512"/>
    </source>
</evidence>
<protein>
    <submittedName>
        <fullName evidence="9">Chaplin family protein</fullName>
    </submittedName>
</protein>
<evidence type="ECO:0000313" key="10">
    <source>
        <dbReference type="Proteomes" id="UP001551482"/>
    </source>
</evidence>
<evidence type="ECO:0000256" key="1">
    <source>
        <dbReference type="ARBA" id="ARBA00004191"/>
    </source>
</evidence>
<evidence type="ECO:0000256" key="7">
    <source>
        <dbReference type="SAM" id="MobiDB-lite"/>
    </source>
</evidence>
<feature type="region of interest" description="Disordered" evidence="7">
    <location>
        <begin position="61"/>
        <end position="111"/>
    </location>
</feature>